<dbReference type="EC" id="2.4.-.-" evidence="2"/>
<dbReference type="RefSeq" id="WP_002747240.1">
    <property type="nucleotide sequence ID" value="NZ_AKWM02000038.1"/>
</dbReference>
<dbReference type="InterPro" id="IPR029044">
    <property type="entry name" value="Nucleotide-diphossugar_trans"/>
</dbReference>
<dbReference type="InterPro" id="IPR050256">
    <property type="entry name" value="Glycosyltransferase_2"/>
</dbReference>
<dbReference type="PANTHER" id="PTHR48090:SF7">
    <property type="entry name" value="RFBJ PROTEIN"/>
    <property type="match status" value="1"/>
</dbReference>
<keyword evidence="2" id="KW-0328">Glycosyltransferase</keyword>
<dbReference type="Gene3D" id="3.90.550.10">
    <property type="entry name" value="Spore Coat Polysaccharide Biosynthesis Protein SpsA, Chain A"/>
    <property type="match status" value="1"/>
</dbReference>
<reference evidence="2 3" key="1">
    <citation type="journal article" date="2014" name="Int. J. Syst. Evol. Microbiol.">
        <title>Leptospira mayottensis sp. nov., a pathogenic species of the genus Leptospira isolated from humans.</title>
        <authorList>
            <person name="Bourhy P."/>
            <person name="Collet L."/>
            <person name="Brisse S."/>
            <person name="Picardeau M."/>
        </authorList>
    </citation>
    <scope>NUCLEOTIDE SEQUENCE [LARGE SCALE GENOMIC DNA]</scope>
    <source>
        <strain evidence="2 3">200901122</strain>
    </source>
</reference>
<name>A0AA87MR44_9LEPT</name>
<gene>
    <name evidence="2" type="ORF">LEP1GSC125_2861</name>
</gene>
<dbReference type="PANTHER" id="PTHR48090">
    <property type="entry name" value="UNDECAPRENYL-PHOSPHATE 4-DEOXY-4-FORMAMIDO-L-ARABINOSE TRANSFERASE-RELATED"/>
    <property type="match status" value="1"/>
</dbReference>
<organism evidence="2 3">
    <name type="scientific">Leptospira mayottensis 200901122</name>
    <dbReference type="NCBI Taxonomy" id="1193010"/>
    <lineage>
        <taxon>Bacteria</taxon>
        <taxon>Pseudomonadati</taxon>
        <taxon>Spirochaetota</taxon>
        <taxon>Spirochaetia</taxon>
        <taxon>Leptospirales</taxon>
        <taxon>Leptospiraceae</taxon>
        <taxon>Leptospira</taxon>
    </lineage>
</organism>
<evidence type="ECO:0000259" key="1">
    <source>
        <dbReference type="Pfam" id="PF00535"/>
    </source>
</evidence>
<proteinExistence type="predicted"/>
<dbReference type="Pfam" id="PF00535">
    <property type="entry name" value="Glycos_transf_2"/>
    <property type="match status" value="1"/>
</dbReference>
<evidence type="ECO:0000313" key="2">
    <source>
        <dbReference type="EMBL" id="EKS00285.1"/>
    </source>
</evidence>
<accession>A0AA87MR44</accession>
<feature type="domain" description="Glycosyltransferase 2-like" evidence="1">
    <location>
        <begin position="4"/>
        <end position="168"/>
    </location>
</feature>
<comment type="caution">
    <text evidence="2">The sequence shown here is derived from an EMBL/GenBank/DDBJ whole genome shotgun (WGS) entry which is preliminary data.</text>
</comment>
<dbReference type="InterPro" id="IPR001173">
    <property type="entry name" value="Glyco_trans_2-like"/>
</dbReference>
<protein>
    <submittedName>
        <fullName evidence="2">Glycosyltransferase, group 2 family protein</fullName>
        <ecNumber evidence="2">2.4.-.-</ecNumber>
    </submittedName>
</protein>
<sequence length="231" mass="26542">MKVSIVIPCYNEKNTIRNILETVKKVPIKNKEIILVDDCSKDGTRELLQTPALKKLTNQIILHEVNYGKGAALRTGFKAATGDIVIVQDADLEYDPFEIPEVIDPIYKGKADVVFGSRFLSGRPHRVVYYWHRLGNMVLTTLSNMFTNINLTDMETCYKAFRREIIQSIDIKENRFGFEPEITAKVAKIPDVRIFEVGISYYGRTYAEGKKIGWKDGFRAIYCILRYNLFD</sequence>
<dbReference type="EMBL" id="AKWM02000038">
    <property type="protein sequence ID" value="EKS00285.1"/>
    <property type="molecule type" value="Genomic_DNA"/>
</dbReference>
<dbReference type="CDD" id="cd04179">
    <property type="entry name" value="DPM_DPG-synthase_like"/>
    <property type="match status" value="1"/>
</dbReference>
<dbReference type="AlphaFoldDB" id="A0AA87MR44"/>
<dbReference type="Proteomes" id="UP000001343">
    <property type="component" value="Unassembled WGS sequence"/>
</dbReference>
<dbReference type="GO" id="GO:0016757">
    <property type="term" value="F:glycosyltransferase activity"/>
    <property type="evidence" value="ECO:0007669"/>
    <property type="project" value="UniProtKB-KW"/>
</dbReference>
<evidence type="ECO:0000313" key="3">
    <source>
        <dbReference type="Proteomes" id="UP000001343"/>
    </source>
</evidence>
<keyword evidence="2" id="KW-0808">Transferase</keyword>
<dbReference type="SUPFAM" id="SSF53448">
    <property type="entry name" value="Nucleotide-diphospho-sugar transferases"/>
    <property type="match status" value="1"/>
</dbReference>